<dbReference type="InterPro" id="IPR000873">
    <property type="entry name" value="AMP-dep_synth/lig_dom"/>
</dbReference>
<name>A0ABU3PAU7_9BURK</name>
<feature type="domain" description="Carrier" evidence="1">
    <location>
        <begin position="512"/>
        <end position="587"/>
    </location>
</feature>
<dbReference type="Gene3D" id="2.30.38.10">
    <property type="entry name" value="Luciferase, Domain 3"/>
    <property type="match status" value="1"/>
</dbReference>
<reference evidence="2" key="1">
    <citation type="submission" date="2023-09" db="EMBL/GenBank/DDBJ databases">
        <title>Paucibacter sp. APW11 Genome sequencing and assembly.</title>
        <authorList>
            <person name="Kim I."/>
        </authorList>
    </citation>
    <scope>NUCLEOTIDE SEQUENCE</scope>
    <source>
        <strain evidence="2">APW11</strain>
    </source>
</reference>
<evidence type="ECO:0000313" key="2">
    <source>
        <dbReference type="EMBL" id="MDT8999693.1"/>
    </source>
</evidence>
<dbReference type="Pfam" id="PF00550">
    <property type="entry name" value="PP-binding"/>
    <property type="match status" value="1"/>
</dbReference>
<organism evidence="2 3">
    <name type="scientific">Roseateles aquae</name>
    <dbReference type="NCBI Taxonomy" id="3077235"/>
    <lineage>
        <taxon>Bacteria</taxon>
        <taxon>Pseudomonadati</taxon>
        <taxon>Pseudomonadota</taxon>
        <taxon>Betaproteobacteria</taxon>
        <taxon>Burkholderiales</taxon>
        <taxon>Sphaerotilaceae</taxon>
        <taxon>Roseateles</taxon>
    </lineage>
</organism>
<dbReference type="NCBIfam" id="TIGR01733">
    <property type="entry name" value="AA-adenyl-dom"/>
    <property type="match status" value="1"/>
</dbReference>
<proteinExistence type="predicted"/>
<dbReference type="SUPFAM" id="SSF47336">
    <property type="entry name" value="ACP-like"/>
    <property type="match status" value="1"/>
</dbReference>
<comment type="caution">
    <text evidence="2">The sequence shown here is derived from an EMBL/GenBank/DDBJ whole genome shotgun (WGS) entry which is preliminary data.</text>
</comment>
<sequence>MIGRIVDIARTYPNAPAVSMAGRTLSYADLDSASSRLANAIVARGIGVGDLVGIAVERSVELIIAILGVLKTGAAYAAIDPEYPPERVAQMCAAVDMALVLTTEKGLGTRPPFGAPRLHLDRDRERIAAFADTFELPELSPNDLVYVVFTSGSTGTPKAAAVHQAGWMNLMSWFVDEFKISPQDRALIVSSFSFDITQRAIVMPLLAGGQLHLCPFPTIDAAAVLDQIRRDEISLLNCAPSAFYPLAESPERAAAGRLRCLFLGGEPINAARLQAWAEASTTTTRVANVYGTAECSDVSTFHVLSDYKRYIEQGVPAGHVITNTRVHLLDDSGRPVSPGEVGEIVIAGVGVGKGYVNDLAATRRKFIADPEVPDQIAYRSGDLGRWLPDVGLVFEGRADHQVKIRGNRVDLGDVESLLRQDVRLRDAVAVKLEAGNAETLAAMLLVDGLPADAEMLAAEVRKALARRAPVFMIPTHIEFVTAFPLNPNGKVDRPTIVKAFERVASVQGAVEEKHTSTEQEIARIFSSILNVSSVGLDDNFFDLGGYSMLVTEALAEINSNLDAGVTIYDFLTGPTVRALAERIAHEPATQA</sequence>
<accession>A0ABU3PAU7</accession>
<dbReference type="InterPro" id="IPR010071">
    <property type="entry name" value="AA_adenyl_dom"/>
</dbReference>
<dbReference type="PANTHER" id="PTHR45527:SF1">
    <property type="entry name" value="FATTY ACID SYNTHASE"/>
    <property type="match status" value="1"/>
</dbReference>
<dbReference type="PROSITE" id="PS50075">
    <property type="entry name" value="CARRIER"/>
    <property type="match status" value="1"/>
</dbReference>
<gene>
    <name evidence="2" type="ORF">RQP53_10485</name>
</gene>
<dbReference type="SUPFAM" id="SSF56801">
    <property type="entry name" value="Acetyl-CoA synthetase-like"/>
    <property type="match status" value="1"/>
</dbReference>
<evidence type="ECO:0000313" key="3">
    <source>
        <dbReference type="Proteomes" id="UP001246372"/>
    </source>
</evidence>
<dbReference type="PANTHER" id="PTHR45527">
    <property type="entry name" value="NONRIBOSOMAL PEPTIDE SYNTHETASE"/>
    <property type="match status" value="1"/>
</dbReference>
<keyword evidence="3" id="KW-1185">Reference proteome</keyword>
<protein>
    <submittedName>
        <fullName evidence="2">Non-ribosomal peptide synthetase</fullName>
    </submittedName>
</protein>
<dbReference type="PROSITE" id="PS00455">
    <property type="entry name" value="AMP_BINDING"/>
    <property type="match status" value="1"/>
</dbReference>
<dbReference type="CDD" id="cd05930">
    <property type="entry name" value="A_NRPS"/>
    <property type="match status" value="1"/>
</dbReference>
<evidence type="ECO:0000259" key="1">
    <source>
        <dbReference type="PROSITE" id="PS50075"/>
    </source>
</evidence>
<dbReference type="EMBL" id="JAVXZY010000003">
    <property type="protein sequence ID" value="MDT8999693.1"/>
    <property type="molecule type" value="Genomic_DNA"/>
</dbReference>
<dbReference type="InterPro" id="IPR020845">
    <property type="entry name" value="AMP-binding_CS"/>
</dbReference>
<dbReference type="Gene3D" id="1.10.1200.10">
    <property type="entry name" value="ACP-like"/>
    <property type="match status" value="1"/>
</dbReference>
<dbReference type="InterPro" id="IPR009081">
    <property type="entry name" value="PP-bd_ACP"/>
</dbReference>
<dbReference type="Pfam" id="PF00501">
    <property type="entry name" value="AMP-binding"/>
    <property type="match status" value="1"/>
</dbReference>
<dbReference type="Proteomes" id="UP001246372">
    <property type="component" value="Unassembled WGS sequence"/>
</dbReference>
<dbReference type="RefSeq" id="WP_315650250.1">
    <property type="nucleotide sequence ID" value="NZ_JAVXZY010000003.1"/>
</dbReference>
<dbReference type="Gene3D" id="3.40.50.980">
    <property type="match status" value="2"/>
</dbReference>
<dbReference type="InterPro" id="IPR045851">
    <property type="entry name" value="AMP-bd_C_sf"/>
</dbReference>
<dbReference type="InterPro" id="IPR036736">
    <property type="entry name" value="ACP-like_sf"/>
</dbReference>
<dbReference type="Gene3D" id="3.30.300.30">
    <property type="match status" value="1"/>
</dbReference>